<dbReference type="Proteomes" id="UP000078541">
    <property type="component" value="Unassembled WGS sequence"/>
</dbReference>
<reference evidence="2 3" key="1">
    <citation type="submission" date="2016-03" db="EMBL/GenBank/DDBJ databases">
        <title>Trachymyrmex septentrionalis WGS genome.</title>
        <authorList>
            <person name="Nygaard S."/>
            <person name="Hu H."/>
            <person name="Boomsma J."/>
            <person name="Zhang G."/>
        </authorList>
    </citation>
    <scope>NUCLEOTIDE SEQUENCE [LARGE SCALE GENOMIC DNA]</scope>
    <source>
        <strain evidence="2">Tsep2-gDNA-1</strain>
        <tissue evidence="2">Whole body</tissue>
    </source>
</reference>
<name>A0A151JZL5_9HYME</name>
<organism evidence="2 3">
    <name type="scientific">Trachymyrmex septentrionalis</name>
    <dbReference type="NCBI Taxonomy" id="34720"/>
    <lineage>
        <taxon>Eukaryota</taxon>
        <taxon>Metazoa</taxon>
        <taxon>Ecdysozoa</taxon>
        <taxon>Arthropoda</taxon>
        <taxon>Hexapoda</taxon>
        <taxon>Insecta</taxon>
        <taxon>Pterygota</taxon>
        <taxon>Neoptera</taxon>
        <taxon>Endopterygota</taxon>
        <taxon>Hymenoptera</taxon>
        <taxon>Apocrita</taxon>
        <taxon>Aculeata</taxon>
        <taxon>Formicoidea</taxon>
        <taxon>Formicidae</taxon>
        <taxon>Myrmicinae</taxon>
        <taxon>Trachymyrmex</taxon>
    </lineage>
</organism>
<evidence type="ECO:0000256" key="1">
    <source>
        <dbReference type="SAM" id="MobiDB-lite"/>
    </source>
</evidence>
<evidence type="ECO:0000313" key="3">
    <source>
        <dbReference type="Proteomes" id="UP000078541"/>
    </source>
</evidence>
<proteinExistence type="predicted"/>
<feature type="compositionally biased region" description="Low complexity" evidence="1">
    <location>
        <begin position="43"/>
        <end position="58"/>
    </location>
</feature>
<keyword evidence="3" id="KW-1185">Reference proteome</keyword>
<accession>A0A151JZL5</accession>
<dbReference type="AlphaFoldDB" id="A0A151JZL5"/>
<protein>
    <submittedName>
        <fullName evidence="2">Uncharacterized protein</fullName>
    </submittedName>
</protein>
<sequence length="74" mass="8435">MDKIKDYIRRKLIERKRYRPLSPCPPSPALSREKAKYWECPGASKSPMSSTSSTSAKYKSNESAAIDAQVTKRR</sequence>
<feature type="region of interest" description="Disordered" evidence="1">
    <location>
        <begin position="41"/>
        <end position="74"/>
    </location>
</feature>
<gene>
    <name evidence="2" type="ORF">ALC56_03956</name>
</gene>
<evidence type="ECO:0000313" key="2">
    <source>
        <dbReference type="EMBL" id="KYN41596.1"/>
    </source>
</evidence>
<dbReference type="EMBL" id="KQ981451">
    <property type="protein sequence ID" value="KYN41596.1"/>
    <property type="molecule type" value="Genomic_DNA"/>
</dbReference>